<protein>
    <submittedName>
        <fullName evidence="2">Uncharacterized protein</fullName>
    </submittedName>
</protein>
<keyword evidence="3" id="KW-1185">Reference proteome</keyword>
<dbReference type="RefSeq" id="WP_145792336.1">
    <property type="nucleotide sequence ID" value="NZ_BAAABR010000031.1"/>
</dbReference>
<dbReference type="Proteomes" id="UP000318416">
    <property type="component" value="Unassembled WGS sequence"/>
</dbReference>
<comment type="caution">
    <text evidence="2">The sequence shown here is derived from an EMBL/GenBank/DDBJ whole genome shotgun (WGS) entry which is preliminary data.</text>
</comment>
<evidence type="ECO:0000313" key="2">
    <source>
        <dbReference type="EMBL" id="TWE18870.1"/>
    </source>
</evidence>
<reference evidence="2 3" key="1">
    <citation type="submission" date="2019-06" db="EMBL/GenBank/DDBJ databases">
        <title>Sequencing the genomes of 1000 actinobacteria strains.</title>
        <authorList>
            <person name="Klenk H.-P."/>
        </authorList>
    </citation>
    <scope>NUCLEOTIDE SEQUENCE [LARGE SCALE GENOMIC DNA]</scope>
    <source>
        <strain evidence="2 3">DSM 41649</strain>
    </source>
</reference>
<proteinExistence type="predicted"/>
<name>A0A561ETD4_9ACTN</name>
<organism evidence="2 3">
    <name type="scientific">Kitasatospora atroaurantiaca</name>
    <dbReference type="NCBI Taxonomy" id="285545"/>
    <lineage>
        <taxon>Bacteria</taxon>
        <taxon>Bacillati</taxon>
        <taxon>Actinomycetota</taxon>
        <taxon>Actinomycetes</taxon>
        <taxon>Kitasatosporales</taxon>
        <taxon>Streptomycetaceae</taxon>
        <taxon>Kitasatospora</taxon>
    </lineage>
</organism>
<evidence type="ECO:0000256" key="1">
    <source>
        <dbReference type="SAM" id="Phobius"/>
    </source>
</evidence>
<keyword evidence="1" id="KW-1133">Transmembrane helix</keyword>
<keyword evidence="1" id="KW-0812">Transmembrane</keyword>
<keyword evidence="1" id="KW-0472">Membrane</keyword>
<gene>
    <name evidence="2" type="ORF">FB465_3966</name>
</gene>
<accession>A0A561ETD4</accession>
<feature type="transmembrane region" description="Helical" evidence="1">
    <location>
        <begin position="12"/>
        <end position="32"/>
    </location>
</feature>
<sequence length="60" mass="6592">MHRSKDPGPAVLGGLLCGLVSGLALALAVTLLRDGRRRIHLRRAREVLAEPARLPYQPWP</sequence>
<dbReference type="AlphaFoldDB" id="A0A561ETD4"/>
<dbReference type="EMBL" id="VIVR01000001">
    <property type="protein sequence ID" value="TWE18870.1"/>
    <property type="molecule type" value="Genomic_DNA"/>
</dbReference>
<evidence type="ECO:0000313" key="3">
    <source>
        <dbReference type="Proteomes" id="UP000318416"/>
    </source>
</evidence>